<comment type="caution">
    <text evidence="2">The sequence shown here is derived from an EMBL/GenBank/DDBJ whole genome shotgun (WGS) entry which is preliminary data.</text>
</comment>
<keyword evidence="3" id="KW-1185">Reference proteome</keyword>
<evidence type="ECO:0000313" key="2">
    <source>
        <dbReference type="EMBL" id="MFC4747842.1"/>
    </source>
</evidence>
<evidence type="ECO:0008006" key="4">
    <source>
        <dbReference type="Google" id="ProtNLM"/>
    </source>
</evidence>
<keyword evidence="1" id="KW-0812">Transmembrane</keyword>
<feature type="transmembrane region" description="Helical" evidence="1">
    <location>
        <begin position="128"/>
        <end position="144"/>
    </location>
</feature>
<gene>
    <name evidence="2" type="ORF">ACFO5S_10310</name>
</gene>
<accession>A0ABV9PEE4</accession>
<dbReference type="Proteomes" id="UP001595935">
    <property type="component" value="Unassembled WGS sequence"/>
</dbReference>
<evidence type="ECO:0000256" key="1">
    <source>
        <dbReference type="SAM" id="Phobius"/>
    </source>
</evidence>
<name>A0ABV9PEE4_9FLAO</name>
<proteinExistence type="predicted"/>
<dbReference type="PANTHER" id="PTHR36974:SF1">
    <property type="entry name" value="DOXX FAMILY MEMBRANE PROTEIN"/>
    <property type="match status" value="1"/>
</dbReference>
<feature type="transmembrane region" description="Helical" evidence="1">
    <location>
        <begin position="55"/>
        <end position="82"/>
    </location>
</feature>
<dbReference type="RefSeq" id="WP_213257850.1">
    <property type="nucleotide sequence ID" value="NZ_JAGYWA010000004.1"/>
</dbReference>
<keyword evidence="1" id="KW-0472">Membrane</keyword>
<organism evidence="2 3">
    <name type="scientific">Flavobacterium branchiicola</name>
    <dbReference type="NCBI Taxonomy" id="1114875"/>
    <lineage>
        <taxon>Bacteria</taxon>
        <taxon>Pseudomonadati</taxon>
        <taxon>Bacteroidota</taxon>
        <taxon>Flavobacteriia</taxon>
        <taxon>Flavobacteriales</taxon>
        <taxon>Flavobacteriaceae</taxon>
        <taxon>Flavobacterium</taxon>
    </lineage>
</organism>
<sequence length="165" mass="18381">METLIVLFGAFIATLLIIWLTTKRLEISFSGRVAMALMLVFTAIGHFAFTKGMAMMISFLPFANAIVLATGIIELIAAIGLLLPNTKVLTGKLLILFFILLLPANIYAASQNINLKTADYTGKGLSYLWLRIPMQLLFILWVYFSSIRNQSKIKIVNQENAHQSI</sequence>
<feature type="transmembrane region" description="Helical" evidence="1">
    <location>
        <begin position="89"/>
        <end position="108"/>
    </location>
</feature>
<protein>
    <recommendedName>
        <fullName evidence="4">DoxX family protein</fullName>
    </recommendedName>
</protein>
<dbReference type="PANTHER" id="PTHR36974">
    <property type="entry name" value="MEMBRANE PROTEIN-RELATED"/>
    <property type="match status" value="1"/>
</dbReference>
<feature type="transmembrane region" description="Helical" evidence="1">
    <location>
        <begin position="6"/>
        <end position="22"/>
    </location>
</feature>
<reference evidence="3" key="1">
    <citation type="journal article" date="2019" name="Int. J. Syst. Evol. Microbiol.">
        <title>The Global Catalogue of Microorganisms (GCM) 10K type strain sequencing project: providing services to taxonomists for standard genome sequencing and annotation.</title>
        <authorList>
            <consortium name="The Broad Institute Genomics Platform"/>
            <consortium name="The Broad Institute Genome Sequencing Center for Infectious Disease"/>
            <person name="Wu L."/>
            <person name="Ma J."/>
        </authorList>
    </citation>
    <scope>NUCLEOTIDE SEQUENCE [LARGE SCALE GENOMIC DNA]</scope>
    <source>
        <strain evidence="3">WYCCWR 13023</strain>
    </source>
</reference>
<keyword evidence="1" id="KW-1133">Transmembrane helix</keyword>
<evidence type="ECO:0000313" key="3">
    <source>
        <dbReference type="Proteomes" id="UP001595935"/>
    </source>
</evidence>
<dbReference type="EMBL" id="JBHSGV010000004">
    <property type="protein sequence ID" value="MFC4747842.1"/>
    <property type="molecule type" value="Genomic_DNA"/>
</dbReference>
<feature type="transmembrane region" description="Helical" evidence="1">
    <location>
        <begin position="29"/>
        <end position="49"/>
    </location>
</feature>